<evidence type="ECO:0000313" key="2">
    <source>
        <dbReference type="EMBL" id="TQL76172.1"/>
    </source>
</evidence>
<dbReference type="Proteomes" id="UP000317043">
    <property type="component" value="Unassembled WGS sequence"/>
</dbReference>
<comment type="caution">
    <text evidence="2">The sequence shown here is derived from an EMBL/GenBank/DDBJ whole genome shotgun (WGS) entry which is preliminary data.</text>
</comment>
<keyword evidence="3" id="KW-1185">Reference proteome</keyword>
<dbReference type="InParanoid" id="A0A543AUC0"/>
<accession>A0A543AUC0</accession>
<dbReference type="EMBL" id="VFOW01000001">
    <property type="protein sequence ID" value="TQL76172.1"/>
    <property type="molecule type" value="Genomic_DNA"/>
</dbReference>
<feature type="transmembrane region" description="Helical" evidence="1">
    <location>
        <begin position="121"/>
        <end position="137"/>
    </location>
</feature>
<gene>
    <name evidence="2" type="ORF">FB566_1693</name>
</gene>
<feature type="transmembrane region" description="Helical" evidence="1">
    <location>
        <begin position="12"/>
        <end position="30"/>
    </location>
</feature>
<feature type="transmembrane region" description="Helical" evidence="1">
    <location>
        <begin position="96"/>
        <end position="115"/>
    </location>
</feature>
<keyword evidence="1" id="KW-0472">Membrane</keyword>
<keyword evidence="1" id="KW-1133">Transmembrane helix</keyword>
<keyword evidence="1" id="KW-0812">Transmembrane</keyword>
<name>A0A543AUC0_9ACTN</name>
<evidence type="ECO:0000313" key="3">
    <source>
        <dbReference type="Proteomes" id="UP000317043"/>
    </source>
</evidence>
<organism evidence="2 3">
    <name type="scientific">Stackebrandtia endophytica</name>
    <dbReference type="NCBI Taxonomy" id="1496996"/>
    <lineage>
        <taxon>Bacteria</taxon>
        <taxon>Bacillati</taxon>
        <taxon>Actinomycetota</taxon>
        <taxon>Actinomycetes</taxon>
        <taxon>Glycomycetales</taxon>
        <taxon>Glycomycetaceae</taxon>
        <taxon>Stackebrandtia</taxon>
    </lineage>
</organism>
<dbReference type="NCBIfam" id="NF047765">
    <property type="entry name" value="LIC_13387_fam"/>
    <property type="match status" value="1"/>
</dbReference>
<proteinExistence type="predicted"/>
<dbReference type="AlphaFoldDB" id="A0A543AUC0"/>
<reference evidence="2 3" key="1">
    <citation type="submission" date="2019-06" db="EMBL/GenBank/DDBJ databases">
        <title>Sequencing the genomes of 1000 actinobacteria strains.</title>
        <authorList>
            <person name="Klenk H.-P."/>
        </authorList>
    </citation>
    <scope>NUCLEOTIDE SEQUENCE [LARGE SCALE GENOMIC DNA]</scope>
    <source>
        <strain evidence="2 3">DSM 45928</strain>
    </source>
</reference>
<dbReference type="InterPro" id="IPR058068">
    <property type="entry name" value="LIC_13387-like"/>
</dbReference>
<protein>
    <submittedName>
        <fullName evidence="2">Uncharacterized protein</fullName>
    </submittedName>
</protein>
<sequence>MGYEVSTVRWTAFRIGAIAWIFTGIVHDILEFVLPGDPELTALMRTSDMEIGPVTLNSEQLIRGVSLGMGLAMATVGVLLWMMVDLLRERPNMARRFGIVAVVASAALLAVAVLFVPGPPLVTFSVATIAFALALVPRRTRVRTQTGASA</sequence>
<feature type="transmembrane region" description="Helical" evidence="1">
    <location>
        <begin position="61"/>
        <end position="84"/>
    </location>
</feature>
<evidence type="ECO:0000256" key="1">
    <source>
        <dbReference type="SAM" id="Phobius"/>
    </source>
</evidence>